<proteinExistence type="predicted"/>
<accession>A0A7G1P6E7</accession>
<dbReference type="AlphaFoldDB" id="A0A7G1P6E7"/>
<keyword evidence="2" id="KW-1185">Reference proteome</keyword>
<evidence type="ECO:0000313" key="1">
    <source>
        <dbReference type="EMBL" id="BCL30849.1"/>
    </source>
</evidence>
<dbReference type="InterPro" id="IPR053191">
    <property type="entry name" value="DcsG_Biosynth_Enzyme"/>
</dbReference>
<protein>
    <submittedName>
        <fullName evidence="1">ATP-grasp domain-containing protein</fullName>
    </submittedName>
</protein>
<dbReference type="RefSeq" id="WP_246596551.1">
    <property type="nucleotide sequence ID" value="NZ_AP023440.1"/>
</dbReference>
<dbReference type="PANTHER" id="PTHR39217:SF1">
    <property type="entry name" value="GLUTATHIONE SYNTHETASE"/>
    <property type="match status" value="1"/>
</dbReference>
<dbReference type="SUPFAM" id="SSF56059">
    <property type="entry name" value="Glutathione synthetase ATP-binding domain-like"/>
    <property type="match status" value="1"/>
</dbReference>
<organism evidence="1 2">
    <name type="scientific">Streptomyces aurantiacus</name>
    <dbReference type="NCBI Taxonomy" id="47760"/>
    <lineage>
        <taxon>Bacteria</taxon>
        <taxon>Bacillati</taxon>
        <taxon>Actinomycetota</taxon>
        <taxon>Actinomycetes</taxon>
        <taxon>Kitasatosporales</taxon>
        <taxon>Streptomycetaceae</taxon>
        <taxon>Streptomyces</taxon>
        <taxon>Streptomyces aurantiacus group</taxon>
    </lineage>
</organism>
<evidence type="ECO:0000313" key="2">
    <source>
        <dbReference type="Proteomes" id="UP000516444"/>
    </source>
</evidence>
<dbReference type="EMBL" id="AP023440">
    <property type="protein sequence ID" value="BCL30849.1"/>
    <property type="molecule type" value="Genomic_DNA"/>
</dbReference>
<name>A0A7G1P6E7_9ACTN</name>
<gene>
    <name evidence="1" type="ORF">GCM10017557_57080</name>
</gene>
<dbReference type="Proteomes" id="UP000516444">
    <property type="component" value="Chromosome"/>
</dbReference>
<sequence length="307" mass="33130">MTRSTPRVALVTCQEIRESGYDRDLPVLADAVRKAKAGGTGADVAVVSWDDPDVEWGGFDLALIRSTWDYSWRPAEFLAWADRCGAATALANPPEVVRWNADKRYLGDLAAAGVPVVDTRYLAPGDPADPAGLPTDREYVVKPTSGAGARYAARYTPEEHGTAVRHLERMHAEGLTAMVQPYVRSIDTAGERALVFFGGRFLHAIRKGAVLEPGTAYDDDKVPHPNLRTWQPSPAELAVAERALAAVPGAPELLYARVDLVDGDDGTPRVMELELVEPNLFLFLHEASVPVVAEAVVAEAAGRAALR</sequence>
<dbReference type="KEGG" id="sgm:GCM10017557_57080"/>
<reference evidence="1 2" key="1">
    <citation type="journal article" date="2014" name="Int. J. Syst. Evol. Microbiol.">
        <title>Complete genome sequence of Corynebacterium casei LMG S-19264T (=DSM 44701T), isolated from a smear-ripened cheese.</title>
        <authorList>
            <consortium name="US DOE Joint Genome Institute (JGI-PGF)"/>
            <person name="Walter F."/>
            <person name="Albersmeier A."/>
            <person name="Kalinowski J."/>
            <person name="Ruckert C."/>
        </authorList>
    </citation>
    <scope>NUCLEOTIDE SEQUENCE [LARGE SCALE GENOMIC DNA]</scope>
    <source>
        <strain evidence="1 2">JCM 4677</strain>
    </source>
</reference>
<dbReference type="PANTHER" id="PTHR39217">
    <property type="match status" value="1"/>
</dbReference>